<proteinExistence type="inferred from homology"/>
<dbReference type="Proteomes" id="UP000494218">
    <property type="component" value="Unassembled WGS sequence"/>
</dbReference>
<evidence type="ECO:0000313" key="8">
    <source>
        <dbReference type="EMBL" id="VWB30143.1"/>
    </source>
</evidence>
<dbReference type="PANTHER" id="PTHR30629:SF2">
    <property type="entry name" value="PROPHAGE INTEGRASE INTS-RELATED"/>
    <property type="match status" value="1"/>
</dbReference>
<keyword evidence="4" id="KW-0233">DNA recombination</keyword>
<evidence type="ECO:0000259" key="6">
    <source>
        <dbReference type="PROSITE" id="PS51898"/>
    </source>
</evidence>
<dbReference type="Pfam" id="PF00589">
    <property type="entry name" value="Phage_integrase"/>
    <property type="match status" value="1"/>
</dbReference>
<name>A0A6P2IHN3_BURL3</name>
<dbReference type="InterPro" id="IPR010998">
    <property type="entry name" value="Integrase_recombinase_N"/>
</dbReference>
<dbReference type="PROSITE" id="PS51900">
    <property type="entry name" value="CB"/>
    <property type="match status" value="1"/>
</dbReference>
<dbReference type="InterPro" id="IPR044068">
    <property type="entry name" value="CB"/>
</dbReference>
<dbReference type="PROSITE" id="PS51898">
    <property type="entry name" value="TYR_RECOMBINASE"/>
    <property type="match status" value="1"/>
</dbReference>
<protein>
    <submittedName>
        <fullName evidence="8">Integrase</fullName>
    </submittedName>
</protein>
<organism evidence="8 9">
    <name type="scientific">Burkholderia lata (strain ATCC 17760 / DSM 23089 / LMG 22485 / NCIMB 9086 / R18194 / 383)</name>
    <dbReference type="NCBI Taxonomy" id="482957"/>
    <lineage>
        <taxon>Bacteria</taxon>
        <taxon>Pseudomonadati</taxon>
        <taxon>Pseudomonadota</taxon>
        <taxon>Betaproteobacteria</taxon>
        <taxon>Burkholderiales</taxon>
        <taxon>Burkholderiaceae</taxon>
        <taxon>Burkholderia</taxon>
        <taxon>Burkholderia cepacia complex</taxon>
    </lineage>
</organism>
<comment type="similarity">
    <text evidence="1">Belongs to the 'phage' integrase family.</text>
</comment>
<gene>
    <name evidence="8" type="ORF">BLA23254_01289</name>
</gene>
<evidence type="ECO:0000259" key="7">
    <source>
        <dbReference type="PROSITE" id="PS51900"/>
    </source>
</evidence>
<dbReference type="AlphaFoldDB" id="A0A6P2IHN3"/>
<accession>A0A6P2IHN3</accession>
<dbReference type="GO" id="GO:0015074">
    <property type="term" value="P:DNA integration"/>
    <property type="evidence" value="ECO:0007669"/>
    <property type="project" value="UniProtKB-KW"/>
</dbReference>
<dbReference type="InterPro" id="IPR002104">
    <property type="entry name" value="Integrase_catalytic"/>
</dbReference>
<dbReference type="CDD" id="cd00801">
    <property type="entry name" value="INT_P4_C"/>
    <property type="match status" value="1"/>
</dbReference>
<dbReference type="InterPro" id="IPR011010">
    <property type="entry name" value="DNA_brk_join_enz"/>
</dbReference>
<dbReference type="InterPro" id="IPR038488">
    <property type="entry name" value="Integrase_DNA-bd_sf"/>
</dbReference>
<dbReference type="EMBL" id="CABVPW010000005">
    <property type="protein sequence ID" value="VWB30143.1"/>
    <property type="molecule type" value="Genomic_DNA"/>
</dbReference>
<dbReference type="Gene3D" id="1.10.150.130">
    <property type="match status" value="1"/>
</dbReference>
<reference evidence="8 9" key="1">
    <citation type="submission" date="2019-09" db="EMBL/GenBank/DDBJ databases">
        <authorList>
            <person name="Depoorter E."/>
        </authorList>
    </citation>
    <scope>NUCLEOTIDE SEQUENCE [LARGE SCALE GENOMIC DNA]</scope>
    <source>
        <strain evidence="8">LMG 23254</strain>
    </source>
</reference>
<dbReference type="Gene3D" id="3.30.160.390">
    <property type="entry name" value="Integrase, DNA-binding domain"/>
    <property type="match status" value="1"/>
</dbReference>
<dbReference type="InterPro" id="IPR013762">
    <property type="entry name" value="Integrase-like_cat_sf"/>
</dbReference>
<feature type="domain" description="Tyr recombinase" evidence="6">
    <location>
        <begin position="236"/>
        <end position="417"/>
    </location>
</feature>
<evidence type="ECO:0000256" key="4">
    <source>
        <dbReference type="ARBA" id="ARBA00023172"/>
    </source>
</evidence>
<dbReference type="InterPro" id="IPR025166">
    <property type="entry name" value="Integrase_DNA_bind_dom"/>
</dbReference>
<dbReference type="Pfam" id="PF13356">
    <property type="entry name" value="Arm-DNA-bind_3"/>
    <property type="match status" value="1"/>
</dbReference>
<dbReference type="InterPro" id="IPR050808">
    <property type="entry name" value="Phage_Integrase"/>
</dbReference>
<feature type="domain" description="Core-binding (CB)" evidence="7">
    <location>
        <begin position="132"/>
        <end position="213"/>
    </location>
</feature>
<sequence length="444" mass="51154">MPFHCSLTFAENRVQPRKKGVSFRPSRDDTPFFTVPLTDIKIRQAKAGDKPTKLTDGNGLYLLVNPSGSKLWRYKYRIAGKENLFAIGEYPTISLQGARAARDDARELVKKGLHPSHARQEVLSARINEGKATFRAISDEWLEKKRKTWTERHFGEILRMLEADAYPYIGNRPMRSVTAHDVLALMRRVEERGSPSVAIKLRQYVSNVFQYAVITLRADADPASVLRGSVLKPPTENARPLSRDELKALFRQLPTYKSRRTAIAIRLLMILFPRTIELCRARWEEIDLGTAEWRVPPEKIKSRRLHIVPLPQQALGLLRELQEMYGDRGYILPILHSNRIRPHMSRATINRAIAYMVPDNPEPITGHDFRATASTNLHEMGWKDEVVEMQLSHKDKDRTRSTYNHAKYLPERREMMQAWANWLRDVEEEAFRDGGTASIPISDR</sequence>
<evidence type="ECO:0000256" key="5">
    <source>
        <dbReference type="PROSITE-ProRule" id="PRU01248"/>
    </source>
</evidence>
<dbReference type="Gene3D" id="1.10.443.10">
    <property type="entry name" value="Intergrase catalytic core"/>
    <property type="match status" value="1"/>
</dbReference>
<keyword evidence="3 5" id="KW-0238">DNA-binding</keyword>
<dbReference type="SUPFAM" id="SSF56349">
    <property type="entry name" value="DNA breaking-rejoining enzymes"/>
    <property type="match status" value="1"/>
</dbReference>
<evidence type="ECO:0000256" key="1">
    <source>
        <dbReference type="ARBA" id="ARBA00008857"/>
    </source>
</evidence>
<evidence type="ECO:0000256" key="2">
    <source>
        <dbReference type="ARBA" id="ARBA00022908"/>
    </source>
</evidence>
<evidence type="ECO:0000256" key="3">
    <source>
        <dbReference type="ARBA" id="ARBA00023125"/>
    </source>
</evidence>
<dbReference type="PANTHER" id="PTHR30629">
    <property type="entry name" value="PROPHAGE INTEGRASE"/>
    <property type="match status" value="1"/>
</dbReference>
<keyword evidence="2" id="KW-0229">DNA integration</keyword>
<dbReference type="GO" id="GO:0006310">
    <property type="term" value="P:DNA recombination"/>
    <property type="evidence" value="ECO:0007669"/>
    <property type="project" value="UniProtKB-KW"/>
</dbReference>
<dbReference type="InterPro" id="IPR053876">
    <property type="entry name" value="Phage_int_M"/>
</dbReference>
<dbReference type="Pfam" id="PF22022">
    <property type="entry name" value="Phage_int_M"/>
    <property type="match status" value="1"/>
</dbReference>
<dbReference type="GO" id="GO:0003677">
    <property type="term" value="F:DNA binding"/>
    <property type="evidence" value="ECO:0007669"/>
    <property type="project" value="UniProtKB-UniRule"/>
</dbReference>
<evidence type="ECO:0000313" key="9">
    <source>
        <dbReference type="Proteomes" id="UP000494218"/>
    </source>
</evidence>